<feature type="domain" description="HTH merR-type" evidence="5">
    <location>
        <begin position="1"/>
        <end position="70"/>
    </location>
</feature>
<name>A0A239ST02_9STRE</name>
<dbReference type="AlphaFoldDB" id="A0A239ST02"/>
<dbReference type="Gene3D" id="1.10.1660.10">
    <property type="match status" value="1"/>
</dbReference>
<evidence type="ECO:0000259" key="5">
    <source>
        <dbReference type="PROSITE" id="PS50937"/>
    </source>
</evidence>
<evidence type="ECO:0000256" key="3">
    <source>
        <dbReference type="ARBA" id="ARBA00023125"/>
    </source>
</evidence>
<dbReference type="EMBL" id="LT906439">
    <property type="protein sequence ID" value="SNU87968.1"/>
    <property type="molecule type" value="Genomic_DNA"/>
</dbReference>
<dbReference type="RefSeq" id="WP_018372745.1">
    <property type="nucleotide sequence ID" value="NZ_LT906439.1"/>
</dbReference>
<protein>
    <submittedName>
        <fullName evidence="6">MerR family transcriptional regulator</fullName>
    </submittedName>
</protein>
<accession>A0A239ST02</accession>
<keyword evidence="7" id="KW-1185">Reference proteome</keyword>
<keyword evidence="1" id="KW-0678">Repressor</keyword>
<dbReference type="eggNOG" id="COG0789">
    <property type="taxonomic scope" value="Bacteria"/>
</dbReference>
<dbReference type="STRING" id="1123308.GCA_000380085_00186"/>
<dbReference type="InterPro" id="IPR047057">
    <property type="entry name" value="MerR_fam"/>
</dbReference>
<sequence>MLKISEFARLAKTTRRTLIFYDEKGLFSPAKIAENGYRFYEPDQLYQFEMISGLRQLGLSLEEIKSILDSNGDQLAEYLTQYQEKIQENIRQLQLLDRLLDMHKQQTFPYKDMVENEVQILSSVEQAFWCTDLEVDCTPEDVARLYAAFLSDLGDINSKLPGQLGFLTELALDNGQEYMTAAFRFIKEVSMTRSRHTIPIITKSAGRYLSIKVQTSLEGILNGLTQLREYADKHQLELEDFLWQINTDQQLIKNGSSAEQVLQYRILQEGK</sequence>
<keyword evidence="3" id="KW-0238">DNA-binding</keyword>
<dbReference type="InterPro" id="IPR009061">
    <property type="entry name" value="DNA-bd_dom_put_sf"/>
</dbReference>
<dbReference type="GO" id="GO:0003700">
    <property type="term" value="F:DNA-binding transcription factor activity"/>
    <property type="evidence" value="ECO:0007669"/>
    <property type="project" value="InterPro"/>
</dbReference>
<evidence type="ECO:0000313" key="7">
    <source>
        <dbReference type="Proteomes" id="UP000215185"/>
    </source>
</evidence>
<dbReference type="PANTHER" id="PTHR30204:SF69">
    <property type="entry name" value="MERR-FAMILY TRANSCRIPTIONAL REGULATOR"/>
    <property type="match status" value="1"/>
</dbReference>
<evidence type="ECO:0000256" key="1">
    <source>
        <dbReference type="ARBA" id="ARBA00022491"/>
    </source>
</evidence>
<organism evidence="6 7">
    <name type="scientific">Streptococcus merionis</name>
    <dbReference type="NCBI Taxonomy" id="400065"/>
    <lineage>
        <taxon>Bacteria</taxon>
        <taxon>Bacillati</taxon>
        <taxon>Bacillota</taxon>
        <taxon>Bacilli</taxon>
        <taxon>Lactobacillales</taxon>
        <taxon>Streptococcaceae</taxon>
        <taxon>Streptococcus</taxon>
    </lineage>
</organism>
<dbReference type="SMART" id="SM00422">
    <property type="entry name" value="HTH_MERR"/>
    <property type="match status" value="1"/>
</dbReference>
<dbReference type="SUPFAM" id="SSF46955">
    <property type="entry name" value="Putative DNA-binding domain"/>
    <property type="match status" value="1"/>
</dbReference>
<evidence type="ECO:0000313" key="6">
    <source>
        <dbReference type="EMBL" id="SNU87968.1"/>
    </source>
</evidence>
<dbReference type="PANTHER" id="PTHR30204">
    <property type="entry name" value="REDOX-CYCLING DRUG-SENSING TRANSCRIPTIONAL ACTIVATOR SOXR"/>
    <property type="match status" value="1"/>
</dbReference>
<dbReference type="Pfam" id="PF13411">
    <property type="entry name" value="MerR_1"/>
    <property type="match status" value="1"/>
</dbReference>
<dbReference type="OrthoDB" id="9773308at2"/>
<keyword evidence="2" id="KW-0805">Transcription regulation</keyword>
<dbReference type="Gene3D" id="3.20.80.10">
    <property type="entry name" value="Regulatory factor, effector binding domain"/>
    <property type="match status" value="1"/>
</dbReference>
<gene>
    <name evidence="6" type="primary">bmrR_1</name>
    <name evidence="6" type="ORF">SAMEA4412692_00845</name>
</gene>
<proteinExistence type="predicted"/>
<dbReference type="Proteomes" id="UP000215185">
    <property type="component" value="Chromosome 1"/>
</dbReference>
<dbReference type="GO" id="GO:0003677">
    <property type="term" value="F:DNA binding"/>
    <property type="evidence" value="ECO:0007669"/>
    <property type="project" value="UniProtKB-KW"/>
</dbReference>
<dbReference type="KEGG" id="smen:SAMEA4412692_0845"/>
<dbReference type="InterPro" id="IPR011256">
    <property type="entry name" value="Reg_factor_effector_dom_sf"/>
</dbReference>
<reference evidence="6 7" key="1">
    <citation type="submission" date="2017-06" db="EMBL/GenBank/DDBJ databases">
        <authorList>
            <consortium name="Pathogen Informatics"/>
        </authorList>
    </citation>
    <scope>NUCLEOTIDE SEQUENCE [LARGE SCALE GENOMIC DNA]</scope>
    <source>
        <strain evidence="6 7">NCTC13788</strain>
    </source>
</reference>
<keyword evidence="4" id="KW-0804">Transcription</keyword>
<evidence type="ECO:0000256" key="2">
    <source>
        <dbReference type="ARBA" id="ARBA00023015"/>
    </source>
</evidence>
<dbReference type="PROSITE" id="PS50937">
    <property type="entry name" value="HTH_MERR_2"/>
    <property type="match status" value="1"/>
</dbReference>
<dbReference type="InterPro" id="IPR000551">
    <property type="entry name" value="MerR-type_HTH_dom"/>
</dbReference>
<evidence type="ECO:0000256" key="4">
    <source>
        <dbReference type="ARBA" id="ARBA00023163"/>
    </source>
</evidence>